<name>A0ABV5UQ21_9MICC</name>
<evidence type="ECO:0000313" key="4">
    <source>
        <dbReference type="Proteomes" id="UP001589536"/>
    </source>
</evidence>
<dbReference type="Pfam" id="PF13828">
    <property type="entry name" value="DUF4190"/>
    <property type="match status" value="1"/>
</dbReference>
<sequence length="231" mass="24785">MGFSNFLLPDGGPTVYLVAGVVVLCLVGWMLWRRLPKAAWFSLVPAAVVATVLPAWWTWAPWKVFPFPLSFYLGRQHRAFLIGGYDPSSFFLESLYTLVIVVVLAGILIAIAEGINWMATRVNAPVTSARVATQPQALYKQVGTTTEGAPIFEALGGQGLQPAGQNTFAVFALVFGIMGGIAAIPFGHIALNQINRTGERGRGMAIAGLILGYGAVALVVVLFILVRMSIH</sequence>
<reference evidence="3 4" key="1">
    <citation type="submission" date="2024-09" db="EMBL/GenBank/DDBJ databases">
        <authorList>
            <person name="Sun Q."/>
            <person name="Mori K."/>
        </authorList>
    </citation>
    <scope>NUCLEOTIDE SEQUENCE [LARGE SCALE GENOMIC DNA]</scope>
    <source>
        <strain evidence="3 4">JCM 13519</strain>
    </source>
</reference>
<dbReference type="Proteomes" id="UP001589536">
    <property type="component" value="Unassembled WGS sequence"/>
</dbReference>
<feature type="transmembrane region" description="Helical" evidence="1">
    <location>
        <begin position="39"/>
        <end position="59"/>
    </location>
</feature>
<dbReference type="RefSeq" id="WP_376954155.1">
    <property type="nucleotide sequence ID" value="NZ_JBHMBH010000019.1"/>
</dbReference>
<keyword evidence="1" id="KW-0472">Membrane</keyword>
<comment type="caution">
    <text evidence="3">The sequence shown here is derived from an EMBL/GenBank/DDBJ whole genome shotgun (WGS) entry which is preliminary data.</text>
</comment>
<evidence type="ECO:0000313" key="3">
    <source>
        <dbReference type="EMBL" id="MFB9714365.1"/>
    </source>
</evidence>
<organism evidence="3 4">
    <name type="scientific">Arthrobacter methylotrophus</name>
    <dbReference type="NCBI Taxonomy" id="121291"/>
    <lineage>
        <taxon>Bacteria</taxon>
        <taxon>Bacillati</taxon>
        <taxon>Actinomycetota</taxon>
        <taxon>Actinomycetes</taxon>
        <taxon>Micrococcales</taxon>
        <taxon>Micrococcaceae</taxon>
        <taxon>Arthrobacter</taxon>
    </lineage>
</organism>
<accession>A0ABV5UQ21</accession>
<keyword evidence="1" id="KW-0812">Transmembrane</keyword>
<keyword evidence="1" id="KW-1133">Transmembrane helix</keyword>
<feature type="transmembrane region" description="Helical" evidence="1">
    <location>
        <begin position="94"/>
        <end position="112"/>
    </location>
</feature>
<evidence type="ECO:0000259" key="2">
    <source>
        <dbReference type="Pfam" id="PF13828"/>
    </source>
</evidence>
<keyword evidence="4" id="KW-1185">Reference proteome</keyword>
<feature type="transmembrane region" description="Helical" evidence="1">
    <location>
        <begin position="14"/>
        <end position="32"/>
    </location>
</feature>
<gene>
    <name evidence="3" type="ORF">ACFFPI_09540</name>
</gene>
<dbReference type="InterPro" id="IPR025241">
    <property type="entry name" value="DUF4190"/>
</dbReference>
<proteinExistence type="predicted"/>
<dbReference type="EMBL" id="JBHMBH010000019">
    <property type="protein sequence ID" value="MFB9714365.1"/>
    <property type="molecule type" value="Genomic_DNA"/>
</dbReference>
<protein>
    <submittedName>
        <fullName evidence="3">DUF4190 domain-containing protein</fullName>
    </submittedName>
</protein>
<feature type="transmembrane region" description="Helical" evidence="1">
    <location>
        <begin position="203"/>
        <end position="226"/>
    </location>
</feature>
<evidence type="ECO:0000256" key="1">
    <source>
        <dbReference type="SAM" id="Phobius"/>
    </source>
</evidence>
<feature type="domain" description="DUF4190" evidence="2">
    <location>
        <begin position="169"/>
        <end position="222"/>
    </location>
</feature>
<feature type="transmembrane region" description="Helical" evidence="1">
    <location>
        <begin position="168"/>
        <end position="191"/>
    </location>
</feature>